<reference evidence="3 4" key="1">
    <citation type="submission" date="2017-04" db="EMBL/GenBank/DDBJ databases">
        <authorList>
            <person name="Afonso C.L."/>
            <person name="Miller P.J."/>
            <person name="Scott M.A."/>
            <person name="Spackman E."/>
            <person name="Goraichik I."/>
            <person name="Dimitrov K.M."/>
            <person name="Suarez D.L."/>
            <person name="Swayne D.E."/>
        </authorList>
    </citation>
    <scope>NUCLEOTIDE SEQUENCE [LARGE SCALE GENOMIC DNA]</scope>
    <source>
        <strain evidence="3 4">DSM 23236</strain>
    </source>
</reference>
<dbReference type="RefSeq" id="WP_084092258.1">
    <property type="nucleotide sequence ID" value="NZ_FWXD01000023.1"/>
</dbReference>
<accession>A0A1W1XXJ6</accession>
<comment type="similarity">
    <text evidence="1">Belongs to the AHA1 family.</text>
</comment>
<evidence type="ECO:0000313" key="3">
    <source>
        <dbReference type="EMBL" id="SMC28602.1"/>
    </source>
</evidence>
<dbReference type="SUPFAM" id="SSF55961">
    <property type="entry name" value="Bet v1-like"/>
    <property type="match status" value="1"/>
</dbReference>
<sequence length="170" mass="18875">MTTALHTAQEFTFSRTFDAPRQLVWDAFTQAEHLAHWWGPKGCDIEVAALDVRPGGQFHYCMRLPNGAAMWGKFLYREIDAPGRIVFTNGFADEAGNLIRSPFHTAWPLEVLNIWTFDEADGKTTLTLRGAPINASEEEHAIFVAHFDSMRGGFGGTMEQLAAYLALLGG</sequence>
<keyword evidence="4" id="KW-1185">Reference proteome</keyword>
<evidence type="ECO:0000313" key="4">
    <source>
        <dbReference type="Proteomes" id="UP000192761"/>
    </source>
</evidence>
<proteinExistence type="inferred from homology"/>
<dbReference type="CDD" id="cd07814">
    <property type="entry name" value="SRPBCC_CalC_Aha1-like"/>
    <property type="match status" value="1"/>
</dbReference>
<dbReference type="InterPro" id="IPR013538">
    <property type="entry name" value="ASHA1/2-like_C"/>
</dbReference>
<gene>
    <name evidence="3" type="ORF">SAMN02745857_03336</name>
</gene>
<dbReference type="STRING" id="1121001.SAMN02745857_03336"/>
<dbReference type="InterPro" id="IPR023393">
    <property type="entry name" value="START-like_dom_sf"/>
</dbReference>
<dbReference type="EMBL" id="FWXD01000023">
    <property type="protein sequence ID" value="SMC28602.1"/>
    <property type="molecule type" value="Genomic_DNA"/>
</dbReference>
<dbReference type="Gene3D" id="3.30.530.20">
    <property type="match status" value="1"/>
</dbReference>
<evidence type="ECO:0000256" key="1">
    <source>
        <dbReference type="ARBA" id="ARBA00006817"/>
    </source>
</evidence>
<protein>
    <submittedName>
        <fullName evidence="3">Uncharacterized conserved protein YndB, AHSA1/START domain</fullName>
    </submittedName>
</protein>
<name>A0A1W1XXJ6_9NEIS</name>
<dbReference type="AlphaFoldDB" id="A0A1W1XXJ6"/>
<dbReference type="Pfam" id="PF08327">
    <property type="entry name" value="AHSA1"/>
    <property type="match status" value="1"/>
</dbReference>
<dbReference type="Proteomes" id="UP000192761">
    <property type="component" value="Unassembled WGS sequence"/>
</dbReference>
<dbReference type="OrthoDB" id="9805228at2"/>
<organism evidence="3 4">
    <name type="scientific">Andreprevotia lacus DSM 23236</name>
    <dbReference type="NCBI Taxonomy" id="1121001"/>
    <lineage>
        <taxon>Bacteria</taxon>
        <taxon>Pseudomonadati</taxon>
        <taxon>Pseudomonadota</taxon>
        <taxon>Betaproteobacteria</taxon>
        <taxon>Neisseriales</taxon>
        <taxon>Chitinibacteraceae</taxon>
        <taxon>Andreprevotia</taxon>
    </lineage>
</organism>
<evidence type="ECO:0000259" key="2">
    <source>
        <dbReference type="Pfam" id="PF08327"/>
    </source>
</evidence>
<feature type="domain" description="Activator of Hsp90 ATPase homologue 1/2-like C-terminal" evidence="2">
    <location>
        <begin position="18"/>
        <end position="165"/>
    </location>
</feature>